<dbReference type="PANTHER" id="PTHR14093">
    <property type="entry name" value="HLA CLASS II GAMMA CHAIN"/>
    <property type="match status" value="1"/>
</dbReference>
<dbReference type="InterPro" id="IPR052001">
    <property type="entry name" value="MHC-II_Gamma/Thyroglobulin"/>
</dbReference>
<comment type="subcellular location">
    <subcellularLocation>
        <location evidence="1">Secreted</location>
    </subcellularLocation>
</comment>
<evidence type="ECO:0000259" key="4">
    <source>
        <dbReference type="Pfam" id="PF05050"/>
    </source>
</evidence>
<evidence type="ECO:0000313" key="5">
    <source>
        <dbReference type="Proteomes" id="UP000694865"/>
    </source>
</evidence>
<sequence>MMERINTSPKVIQDIDVQSSQLCSYDCKMNKVDILVNRDSNADQLEHQGAGGRQPGGPASRKFFIDCGGNVASSVVLFRETYPDAEDFYIYSFELDARLCPYFAGYTNHTLYCPVAVSNVTGELTAYAEAAWYPGKYVNGEDKQWGGGSLFVSKNESTRQDGGERMLSYREKIPAIDLSLWLQEHFNQEDYVILKLDVEGAEYQILRKMLTDGTIHLVDKLYGEYHNDQPTGNSDRERLQIKADLKAKGYHMLRWIGERKTYHDFEFLHPPKVLDPKIAPMAGGPIISKCGQTGHDRNQVAIVISIGMGQKMARRVVAALKAHTKNIPCTLFVYGDFVEQFPEQVKDWSNYCNIGIRGHGPHLDTVWRNLNYYYSRMSVVSAVLRLKRIGIEPIYLFPPALTNHTVTIAKKYGIWLVQPNVQFPPRTEPMLSEESYYNFRDVERVPKALRIIHERLSRDQGGIISLDTDVFDSYMISVFLFDYLFENSGFNLVDLKQCYD</sequence>
<dbReference type="RefSeq" id="XP_002730991.1">
    <property type="nucleotide sequence ID" value="XM_002730945.1"/>
</dbReference>
<keyword evidence="2" id="KW-0964">Secreted</keyword>
<reference evidence="6" key="1">
    <citation type="submission" date="2025-08" db="UniProtKB">
        <authorList>
            <consortium name="RefSeq"/>
        </authorList>
    </citation>
    <scope>IDENTIFICATION</scope>
    <source>
        <tissue evidence="6">Testes</tissue>
    </source>
</reference>
<dbReference type="GeneID" id="100368107"/>
<dbReference type="Proteomes" id="UP000694865">
    <property type="component" value="Unplaced"/>
</dbReference>
<evidence type="ECO:0000313" key="6">
    <source>
        <dbReference type="RefSeq" id="XP_002730991.1"/>
    </source>
</evidence>
<dbReference type="Gene3D" id="3.40.50.150">
    <property type="entry name" value="Vaccinia Virus protein VP39"/>
    <property type="match status" value="1"/>
</dbReference>
<feature type="domain" description="Methyltransferase FkbM" evidence="4">
    <location>
        <begin position="66"/>
        <end position="229"/>
    </location>
</feature>
<evidence type="ECO:0000256" key="3">
    <source>
        <dbReference type="ARBA" id="ARBA00023180"/>
    </source>
</evidence>
<dbReference type="InterPro" id="IPR011330">
    <property type="entry name" value="Glyco_hydro/deAcase_b/a-brl"/>
</dbReference>
<dbReference type="SUPFAM" id="SSF53335">
    <property type="entry name" value="S-adenosyl-L-methionine-dependent methyltransferases"/>
    <property type="match status" value="1"/>
</dbReference>
<evidence type="ECO:0000256" key="2">
    <source>
        <dbReference type="ARBA" id="ARBA00022525"/>
    </source>
</evidence>
<dbReference type="PANTHER" id="PTHR14093:SF21">
    <property type="entry name" value="EXPRESSED PROTEIN"/>
    <property type="match status" value="1"/>
</dbReference>
<accession>A0ABM0GJ52</accession>
<organism evidence="5 6">
    <name type="scientific">Saccoglossus kowalevskii</name>
    <name type="common">Acorn worm</name>
    <dbReference type="NCBI Taxonomy" id="10224"/>
    <lineage>
        <taxon>Eukaryota</taxon>
        <taxon>Metazoa</taxon>
        <taxon>Hemichordata</taxon>
        <taxon>Enteropneusta</taxon>
        <taxon>Harrimaniidae</taxon>
        <taxon>Saccoglossus</taxon>
    </lineage>
</organism>
<dbReference type="InterPro" id="IPR006342">
    <property type="entry name" value="FkbM_mtfrase"/>
</dbReference>
<name>A0ABM0GJ52_SACKO</name>
<dbReference type="SUPFAM" id="SSF88713">
    <property type="entry name" value="Glycoside hydrolase/deacetylase"/>
    <property type="match status" value="1"/>
</dbReference>
<protein>
    <submittedName>
        <fullName evidence="6">Uncharacterized protein LOC100368107</fullName>
    </submittedName>
</protein>
<proteinExistence type="predicted"/>
<keyword evidence="5" id="KW-1185">Reference proteome</keyword>
<gene>
    <name evidence="6" type="primary">LOC100368107</name>
</gene>
<evidence type="ECO:0000256" key="1">
    <source>
        <dbReference type="ARBA" id="ARBA00004613"/>
    </source>
</evidence>
<keyword evidence="3" id="KW-0325">Glycoprotein</keyword>
<dbReference type="InterPro" id="IPR029063">
    <property type="entry name" value="SAM-dependent_MTases_sf"/>
</dbReference>
<dbReference type="Pfam" id="PF05050">
    <property type="entry name" value="Methyltransf_21"/>
    <property type="match status" value="1"/>
</dbReference>